<keyword evidence="3" id="KW-0408">Iron</keyword>
<dbReference type="EMBL" id="UINC01216000">
    <property type="protein sequence ID" value="SVE41951.1"/>
    <property type="molecule type" value="Genomic_DNA"/>
</dbReference>
<evidence type="ECO:0000256" key="2">
    <source>
        <dbReference type="ARBA" id="ARBA00022723"/>
    </source>
</evidence>
<accession>A0A383DC51</accession>
<evidence type="ECO:0000256" key="1">
    <source>
        <dbReference type="ARBA" id="ARBA00022485"/>
    </source>
</evidence>
<dbReference type="GO" id="GO:0046872">
    <property type="term" value="F:metal ion binding"/>
    <property type="evidence" value="ECO:0007669"/>
    <property type="project" value="UniProtKB-KW"/>
</dbReference>
<dbReference type="InterPro" id="IPR017896">
    <property type="entry name" value="4Fe4S_Fe-S-bd"/>
</dbReference>
<dbReference type="CDD" id="cd10551">
    <property type="entry name" value="PsrB"/>
    <property type="match status" value="1"/>
</dbReference>
<keyword evidence="4" id="KW-0411">Iron-sulfur</keyword>
<proteinExistence type="predicted"/>
<feature type="domain" description="4Fe-4S ferredoxin-type" evidence="5">
    <location>
        <begin position="91"/>
        <end position="120"/>
    </location>
</feature>
<dbReference type="Pfam" id="PF13247">
    <property type="entry name" value="Fer4_11"/>
    <property type="match status" value="1"/>
</dbReference>
<dbReference type="PROSITE" id="PS00198">
    <property type="entry name" value="4FE4S_FER_1"/>
    <property type="match status" value="1"/>
</dbReference>
<dbReference type="SUPFAM" id="SSF54862">
    <property type="entry name" value="4Fe-4S ferredoxins"/>
    <property type="match status" value="1"/>
</dbReference>
<evidence type="ECO:0000259" key="5">
    <source>
        <dbReference type="PROSITE" id="PS51379"/>
    </source>
</evidence>
<reference evidence="6" key="1">
    <citation type="submission" date="2018-05" db="EMBL/GenBank/DDBJ databases">
        <authorList>
            <person name="Lanie J.A."/>
            <person name="Ng W.-L."/>
            <person name="Kazmierczak K.M."/>
            <person name="Andrzejewski T.M."/>
            <person name="Davidsen T.M."/>
            <person name="Wayne K.J."/>
            <person name="Tettelin H."/>
            <person name="Glass J.I."/>
            <person name="Rusch D."/>
            <person name="Podicherti R."/>
            <person name="Tsui H.-C.T."/>
            <person name="Winkler M.E."/>
        </authorList>
    </citation>
    <scope>NUCLEOTIDE SEQUENCE</scope>
</reference>
<feature type="non-terminal residue" evidence="6">
    <location>
        <position position="224"/>
    </location>
</feature>
<feature type="domain" description="4Fe-4S ferredoxin-type" evidence="5">
    <location>
        <begin position="14"/>
        <end position="44"/>
    </location>
</feature>
<dbReference type="InterPro" id="IPR050954">
    <property type="entry name" value="ET_IronSulfur_Cluster-Binding"/>
</dbReference>
<keyword evidence="2" id="KW-0479">Metal-binding</keyword>
<dbReference type="PANTHER" id="PTHR43177">
    <property type="entry name" value="PROTEIN NRFC"/>
    <property type="match status" value="1"/>
</dbReference>
<evidence type="ECO:0000256" key="4">
    <source>
        <dbReference type="ARBA" id="ARBA00023014"/>
    </source>
</evidence>
<dbReference type="PANTHER" id="PTHR43177:SF3">
    <property type="entry name" value="PROTEIN NRFC HOMOLOG"/>
    <property type="match status" value="1"/>
</dbReference>
<evidence type="ECO:0000313" key="6">
    <source>
        <dbReference type="EMBL" id="SVE41951.1"/>
    </source>
</evidence>
<dbReference type="Pfam" id="PF12797">
    <property type="entry name" value="Fer4_2"/>
    <property type="match status" value="1"/>
</dbReference>
<keyword evidence="1" id="KW-0004">4Fe-4S</keyword>
<sequence length="224" mass="24887">MTNRLAEKPNPPRWGMVIDVNRCVGCQTCTVACKHWNDTQPGVQWRSVIDVETGRYPNVERFFLVVGCQHCAVPPCVPVCPTGATQQRDDGLVTMNYDTCIGCAACAVACPYDARTIAHEHQWYYGTETLQEESARHPEREGVAQKCTFCVDKVDEATARERDPAIDFDVMPACAASCISNAIYFGDFNNPASNVSTLVRDQPTLRLNEDLGTDPQIKYLYSTP</sequence>
<name>A0A383DC51_9ZZZZ</name>
<gene>
    <name evidence="6" type="ORF">METZ01_LOCUS494805</name>
</gene>
<evidence type="ECO:0000256" key="3">
    <source>
        <dbReference type="ARBA" id="ARBA00023004"/>
    </source>
</evidence>
<dbReference type="InterPro" id="IPR017900">
    <property type="entry name" value="4Fe4S_Fe_S_CS"/>
</dbReference>
<dbReference type="Gene3D" id="3.30.70.20">
    <property type="match status" value="2"/>
</dbReference>
<dbReference type="AlphaFoldDB" id="A0A383DC51"/>
<dbReference type="PROSITE" id="PS51379">
    <property type="entry name" value="4FE4S_FER_2"/>
    <property type="match status" value="2"/>
</dbReference>
<protein>
    <recommendedName>
        <fullName evidence="5">4Fe-4S ferredoxin-type domain-containing protein</fullName>
    </recommendedName>
</protein>
<organism evidence="6">
    <name type="scientific">marine metagenome</name>
    <dbReference type="NCBI Taxonomy" id="408172"/>
    <lineage>
        <taxon>unclassified sequences</taxon>
        <taxon>metagenomes</taxon>
        <taxon>ecological metagenomes</taxon>
    </lineage>
</organism>
<dbReference type="GO" id="GO:0051539">
    <property type="term" value="F:4 iron, 4 sulfur cluster binding"/>
    <property type="evidence" value="ECO:0007669"/>
    <property type="project" value="UniProtKB-KW"/>
</dbReference>